<name>A0ABZ2KCR8_9BACT</name>
<dbReference type="Pfam" id="PF04140">
    <property type="entry name" value="ICMT"/>
    <property type="match status" value="1"/>
</dbReference>
<keyword evidence="4 5" id="KW-0472">Membrane</keyword>
<feature type="transmembrane region" description="Helical" evidence="5">
    <location>
        <begin position="99"/>
        <end position="118"/>
    </location>
</feature>
<dbReference type="EMBL" id="CP089982">
    <property type="protein sequence ID" value="WXA96481.1"/>
    <property type="molecule type" value="Genomic_DNA"/>
</dbReference>
<evidence type="ECO:0000256" key="5">
    <source>
        <dbReference type="SAM" id="Phobius"/>
    </source>
</evidence>
<keyword evidence="7" id="KW-1185">Reference proteome</keyword>
<comment type="subcellular location">
    <subcellularLocation>
        <location evidence="1">Membrane</location>
        <topology evidence="1">Multi-pass membrane protein</topology>
    </subcellularLocation>
</comment>
<organism evidence="6 7">
    <name type="scientific">Pendulispora brunnea</name>
    <dbReference type="NCBI Taxonomy" id="2905690"/>
    <lineage>
        <taxon>Bacteria</taxon>
        <taxon>Pseudomonadati</taxon>
        <taxon>Myxococcota</taxon>
        <taxon>Myxococcia</taxon>
        <taxon>Myxococcales</taxon>
        <taxon>Sorangiineae</taxon>
        <taxon>Pendulisporaceae</taxon>
        <taxon>Pendulispora</taxon>
    </lineage>
</organism>
<evidence type="ECO:0000313" key="7">
    <source>
        <dbReference type="Proteomes" id="UP001379533"/>
    </source>
</evidence>
<feature type="transmembrane region" description="Helical" evidence="5">
    <location>
        <begin position="38"/>
        <end position="58"/>
    </location>
</feature>
<evidence type="ECO:0000256" key="2">
    <source>
        <dbReference type="ARBA" id="ARBA00022692"/>
    </source>
</evidence>
<protein>
    <submittedName>
        <fullName evidence="6">Isoprenylcysteine carboxylmethyltransferase family protein</fullName>
    </submittedName>
</protein>
<reference evidence="6 7" key="1">
    <citation type="submission" date="2021-12" db="EMBL/GenBank/DDBJ databases">
        <title>Discovery of the Pendulisporaceae a myxobacterial family with distinct sporulation behavior and unique specialized metabolism.</title>
        <authorList>
            <person name="Garcia R."/>
            <person name="Popoff A."/>
            <person name="Bader C.D."/>
            <person name="Loehr J."/>
            <person name="Walesch S."/>
            <person name="Walt C."/>
            <person name="Boldt J."/>
            <person name="Bunk B."/>
            <person name="Haeckl F.J.F.P.J."/>
            <person name="Gunesch A.P."/>
            <person name="Birkelbach J."/>
            <person name="Nuebel U."/>
            <person name="Pietschmann T."/>
            <person name="Bach T."/>
            <person name="Mueller R."/>
        </authorList>
    </citation>
    <scope>NUCLEOTIDE SEQUENCE [LARGE SCALE GENOMIC DNA]</scope>
    <source>
        <strain evidence="6 7">MSr12523</strain>
    </source>
</reference>
<keyword evidence="2 5" id="KW-0812">Transmembrane</keyword>
<gene>
    <name evidence="6" type="ORF">LZC95_06460</name>
</gene>
<dbReference type="RefSeq" id="WP_394847096.1">
    <property type="nucleotide sequence ID" value="NZ_CP089982.1"/>
</dbReference>
<dbReference type="InterPro" id="IPR052527">
    <property type="entry name" value="Metal_cation-efflux_comp"/>
</dbReference>
<accession>A0ABZ2KCR8</accession>
<evidence type="ECO:0000256" key="1">
    <source>
        <dbReference type="ARBA" id="ARBA00004141"/>
    </source>
</evidence>
<proteinExistence type="predicted"/>
<feature type="transmembrane region" description="Helical" evidence="5">
    <location>
        <begin position="155"/>
        <end position="184"/>
    </location>
</feature>
<evidence type="ECO:0000313" key="6">
    <source>
        <dbReference type="EMBL" id="WXA96481.1"/>
    </source>
</evidence>
<dbReference type="Gene3D" id="1.20.120.1630">
    <property type="match status" value="1"/>
</dbReference>
<dbReference type="Proteomes" id="UP001379533">
    <property type="component" value="Chromosome"/>
</dbReference>
<evidence type="ECO:0000256" key="3">
    <source>
        <dbReference type="ARBA" id="ARBA00022989"/>
    </source>
</evidence>
<dbReference type="PANTHER" id="PTHR43847">
    <property type="entry name" value="BLL3993 PROTEIN"/>
    <property type="match status" value="1"/>
</dbReference>
<evidence type="ECO:0000256" key="4">
    <source>
        <dbReference type="ARBA" id="ARBA00023136"/>
    </source>
</evidence>
<keyword evidence="3 5" id="KW-1133">Transmembrane helix</keyword>
<sequence>MNRLHRFSPLLVFCSALLALAILGPIKCQQLPPDIAPFATILFLGYGAWLLLEARITWGEGRKAVAQRDNGTLEVYAVGRLLTLLTTLACPTRRPAAPIVLLGCLIFVGGIALRLFAIRHLGRAYSHRVRTPEPNLLVTHGVYRTLRHPAYSGMLLAHAGLVTAVPNWAAIFVLFLVFVPAVIWRIRTEETLLFESLPGYRDYAVKRKRIIPAIW</sequence>
<dbReference type="PANTHER" id="PTHR43847:SF1">
    <property type="entry name" value="BLL3993 PROTEIN"/>
    <property type="match status" value="1"/>
</dbReference>
<dbReference type="InterPro" id="IPR007269">
    <property type="entry name" value="ICMT_MeTrfase"/>
</dbReference>